<sequence>MFPDSSLLILVGLVIGIILNLMNVDRSEFYLDSEVFMYYLLPPLVFDAGYNMPARSFFDNFGSCLAFALIGTSWNIVAIGP</sequence>
<dbReference type="GO" id="GO:0098719">
    <property type="term" value="P:sodium ion import across plasma membrane"/>
    <property type="evidence" value="ECO:0007669"/>
    <property type="project" value="TreeGrafter"/>
</dbReference>
<evidence type="ECO:0000259" key="10">
    <source>
        <dbReference type="Pfam" id="PF00999"/>
    </source>
</evidence>
<feature type="transmembrane region" description="Helical" evidence="9">
    <location>
        <begin position="6"/>
        <end position="24"/>
    </location>
</feature>
<evidence type="ECO:0000256" key="1">
    <source>
        <dbReference type="ARBA" id="ARBA00004141"/>
    </source>
</evidence>
<evidence type="ECO:0000256" key="8">
    <source>
        <dbReference type="ARBA" id="ARBA00023201"/>
    </source>
</evidence>
<reference evidence="12" key="1">
    <citation type="submission" date="2022-11" db="UniProtKB">
        <authorList>
            <consortium name="WormBaseParasite"/>
        </authorList>
    </citation>
    <scope>IDENTIFICATION</scope>
</reference>
<evidence type="ECO:0000256" key="2">
    <source>
        <dbReference type="ARBA" id="ARBA00022448"/>
    </source>
</evidence>
<dbReference type="InterPro" id="IPR006153">
    <property type="entry name" value="Cation/H_exchanger_TM"/>
</dbReference>
<organism evidence="11 12">
    <name type="scientific">Panagrolaimus superbus</name>
    <dbReference type="NCBI Taxonomy" id="310955"/>
    <lineage>
        <taxon>Eukaryota</taxon>
        <taxon>Metazoa</taxon>
        <taxon>Ecdysozoa</taxon>
        <taxon>Nematoda</taxon>
        <taxon>Chromadorea</taxon>
        <taxon>Rhabditida</taxon>
        <taxon>Tylenchina</taxon>
        <taxon>Panagrolaimomorpha</taxon>
        <taxon>Panagrolaimoidea</taxon>
        <taxon>Panagrolaimidae</taxon>
        <taxon>Panagrolaimus</taxon>
    </lineage>
</organism>
<feature type="transmembrane region" description="Helical" evidence="9">
    <location>
        <begin position="60"/>
        <end position="80"/>
    </location>
</feature>
<evidence type="ECO:0000256" key="6">
    <source>
        <dbReference type="ARBA" id="ARBA00023065"/>
    </source>
</evidence>
<dbReference type="PANTHER" id="PTHR10110">
    <property type="entry name" value="SODIUM/HYDROGEN EXCHANGER"/>
    <property type="match status" value="1"/>
</dbReference>
<keyword evidence="11" id="KW-1185">Reference proteome</keyword>
<keyword evidence="2" id="KW-0813">Transport</keyword>
<evidence type="ECO:0000256" key="7">
    <source>
        <dbReference type="ARBA" id="ARBA00023136"/>
    </source>
</evidence>
<proteinExistence type="predicted"/>
<accession>A0A914Z405</accession>
<keyword evidence="4 9" id="KW-1133">Transmembrane helix</keyword>
<comment type="subcellular location">
    <subcellularLocation>
        <location evidence="1">Membrane</location>
        <topology evidence="1">Multi-pass membrane protein</topology>
    </subcellularLocation>
</comment>
<dbReference type="GO" id="GO:0015385">
    <property type="term" value="F:sodium:proton antiporter activity"/>
    <property type="evidence" value="ECO:0007669"/>
    <property type="project" value="InterPro"/>
</dbReference>
<evidence type="ECO:0000256" key="3">
    <source>
        <dbReference type="ARBA" id="ARBA00022692"/>
    </source>
</evidence>
<keyword evidence="6" id="KW-0406">Ion transport</keyword>
<feature type="domain" description="Cation/H+ exchanger transmembrane" evidence="10">
    <location>
        <begin position="2"/>
        <end position="80"/>
    </location>
</feature>
<evidence type="ECO:0000256" key="4">
    <source>
        <dbReference type="ARBA" id="ARBA00022989"/>
    </source>
</evidence>
<protein>
    <submittedName>
        <fullName evidence="12">Cation/H+ exchanger domain-containing protein</fullName>
    </submittedName>
</protein>
<dbReference type="AlphaFoldDB" id="A0A914Z405"/>
<dbReference type="Proteomes" id="UP000887577">
    <property type="component" value="Unplaced"/>
</dbReference>
<dbReference type="WBParaSite" id="PSU_v2.g7083.t1">
    <property type="protein sequence ID" value="PSU_v2.g7083.t1"/>
    <property type="gene ID" value="PSU_v2.g7083"/>
</dbReference>
<dbReference type="GO" id="GO:0015386">
    <property type="term" value="F:potassium:proton antiporter activity"/>
    <property type="evidence" value="ECO:0007669"/>
    <property type="project" value="TreeGrafter"/>
</dbReference>
<evidence type="ECO:0000313" key="12">
    <source>
        <dbReference type="WBParaSite" id="PSU_v2.g7083.t1"/>
    </source>
</evidence>
<dbReference type="InterPro" id="IPR018422">
    <property type="entry name" value="Cation/H_exchanger_CPA1"/>
</dbReference>
<dbReference type="InterPro" id="IPR004709">
    <property type="entry name" value="NaH_exchanger"/>
</dbReference>
<keyword evidence="7 9" id="KW-0472">Membrane</keyword>
<dbReference type="GO" id="GO:0051453">
    <property type="term" value="P:regulation of intracellular pH"/>
    <property type="evidence" value="ECO:0007669"/>
    <property type="project" value="TreeGrafter"/>
</dbReference>
<dbReference type="PRINTS" id="PR01084">
    <property type="entry name" value="NAHEXCHNGR"/>
</dbReference>
<keyword evidence="3 9" id="KW-0812">Transmembrane</keyword>
<keyword evidence="8" id="KW-0739">Sodium transport</keyword>
<dbReference type="PANTHER" id="PTHR10110:SF92">
    <property type="entry name" value="NA(+)_H(+) EXCHANGER PROTEIN 2-RELATED"/>
    <property type="match status" value="1"/>
</dbReference>
<dbReference type="Pfam" id="PF00999">
    <property type="entry name" value="Na_H_Exchanger"/>
    <property type="match status" value="1"/>
</dbReference>
<evidence type="ECO:0000313" key="11">
    <source>
        <dbReference type="Proteomes" id="UP000887577"/>
    </source>
</evidence>
<dbReference type="GO" id="GO:0005886">
    <property type="term" value="C:plasma membrane"/>
    <property type="evidence" value="ECO:0007669"/>
    <property type="project" value="TreeGrafter"/>
</dbReference>
<evidence type="ECO:0000256" key="9">
    <source>
        <dbReference type="SAM" id="Phobius"/>
    </source>
</evidence>
<name>A0A914Z405_9BILA</name>
<keyword evidence="5" id="KW-0915">Sodium</keyword>
<evidence type="ECO:0000256" key="5">
    <source>
        <dbReference type="ARBA" id="ARBA00023053"/>
    </source>
</evidence>